<feature type="transmembrane region" description="Helical" evidence="1">
    <location>
        <begin position="291"/>
        <end position="313"/>
    </location>
</feature>
<dbReference type="AlphaFoldDB" id="A0A4R3JR43"/>
<name>A0A4R3JR43_9FIRM</name>
<dbReference type="EMBL" id="SLZV01000009">
    <property type="protein sequence ID" value="TCS68313.1"/>
    <property type="molecule type" value="Genomic_DNA"/>
</dbReference>
<comment type="caution">
    <text evidence="3">The sequence shown here is derived from an EMBL/GenBank/DDBJ whole genome shotgun (WGS) entry which is preliminary data.</text>
</comment>
<organism evidence="3 4">
    <name type="scientific">Faecalimonas umbilicata</name>
    <dbReference type="NCBI Taxonomy" id="1912855"/>
    <lineage>
        <taxon>Bacteria</taxon>
        <taxon>Bacillati</taxon>
        <taxon>Bacillota</taxon>
        <taxon>Clostridia</taxon>
        <taxon>Lachnospirales</taxon>
        <taxon>Lachnospiraceae</taxon>
        <taxon>Faecalimonas</taxon>
    </lineage>
</organism>
<dbReference type="Pfam" id="PF07670">
    <property type="entry name" value="Gate"/>
    <property type="match status" value="1"/>
</dbReference>
<feature type="transmembrane region" description="Helical" evidence="1">
    <location>
        <begin position="234"/>
        <end position="252"/>
    </location>
</feature>
<gene>
    <name evidence="3" type="ORF">EDD74_10917</name>
</gene>
<feature type="transmembrane region" description="Helical" evidence="1">
    <location>
        <begin position="43"/>
        <end position="62"/>
    </location>
</feature>
<feature type="transmembrane region" description="Helical" evidence="1">
    <location>
        <begin position="146"/>
        <end position="165"/>
    </location>
</feature>
<keyword evidence="1" id="KW-1133">Transmembrane helix</keyword>
<feature type="domain" description="Nucleoside transporter/FeoB GTPase Gate" evidence="2">
    <location>
        <begin position="38"/>
        <end position="159"/>
    </location>
</feature>
<proteinExistence type="predicted"/>
<keyword evidence="1" id="KW-0812">Transmembrane</keyword>
<feature type="transmembrane region" description="Helical" evidence="1">
    <location>
        <begin position="259"/>
        <end position="279"/>
    </location>
</feature>
<feature type="transmembrane region" description="Helical" evidence="1">
    <location>
        <begin position="115"/>
        <end position="134"/>
    </location>
</feature>
<evidence type="ECO:0000256" key="1">
    <source>
        <dbReference type="SAM" id="Phobius"/>
    </source>
</evidence>
<protein>
    <submittedName>
        <fullName evidence="3">Sporulation integral membrane protein YlbJ</fullName>
    </submittedName>
</protein>
<accession>A0A4R3JR43</accession>
<evidence type="ECO:0000313" key="4">
    <source>
        <dbReference type="Proteomes" id="UP000294613"/>
    </source>
</evidence>
<sequence>MKRKAASFGIILFFLIMLLCPQEVFLGASKGLLLWFQTVLPTLLPFMILSGLLISTNSIVYLDRIFGPFFRRLFRTSENASFAIIAGFLCGYPMGAKVTADLLRQDRISKTEGQYLLSFCNNTSPMFIISYIVWQNFQDKSLLVPTLFLLFLTPILSSILFYPFYHKKQKTSSPEKNSSDNTKKQAPHICIKFQMLDTCIMNSFEAITKIGGYIMLFSILISLLSSAPLQKIPLLHIALPFLEITNGIPLLCAADTSCAVRFVLTLSLTAFGGVCSIAQTNCMLEGTGLSIFPYFLQKLITAILCGMLSALFFQLFV</sequence>
<feature type="transmembrane region" description="Helical" evidence="1">
    <location>
        <begin position="210"/>
        <end position="228"/>
    </location>
</feature>
<reference evidence="3 4" key="1">
    <citation type="submission" date="2019-03" db="EMBL/GenBank/DDBJ databases">
        <title>Genomic Encyclopedia of Type Strains, Phase IV (KMG-IV): sequencing the most valuable type-strain genomes for metagenomic binning, comparative biology and taxonomic classification.</title>
        <authorList>
            <person name="Goeker M."/>
        </authorList>
    </citation>
    <scope>NUCLEOTIDE SEQUENCE [LARGE SCALE GENOMIC DNA]</scope>
    <source>
        <strain evidence="3 4">DSM 103426</strain>
    </source>
</reference>
<evidence type="ECO:0000313" key="3">
    <source>
        <dbReference type="EMBL" id="TCS68313.1"/>
    </source>
</evidence>
<dbReference type="InterPro" id="IPR011642">
    <property type="entry name" value="Gate_dom"/>
</dbReference>
<dbReference type="RefSeq" id="WP_116442304.1">
    <property type="nucleotide sequence ID" value="NZ_BHEO01000008.1"/>
</dbReference>
<evidence type="ECO:0000259" key="2">
    <source>
        <dbReference type="Pfam" id="PF07670"/>
    </source>
</evidence>
<keyword evidence="1" id="KW-0472">Membrane</keyword>
<dbReference type="Proteomes" id="UP000294613">
    <property type="component" value="Unassembled WGS sequence"/>
</dbReference>